<dbReference type="PANTHER" id="PTHR43133">
    <property type="entry name" value="RNA POLYMERASE ECF-TYPE SIGMA FACTO"/>
    <property type="match status" value="1"/>
</dbReference>
<evidence type="ECO:0000256" key="4">
    <source>
        <dbReference type="ARBA" id="ARBA00023163"/>
    </source>
</evidence>
<keyword evidence="4" id="KW-0804">Transcription</keyword>
<keyword evidence="3" id="KW-0731">Sigma factor</keyword>
<dbReference type="PANTHER" id="PTHR43133:SF51">
    <property type="entry name" value="RNA POLYMERASE SIGMA FACTOR"/>
    <property type="match status" value="1"/>
</dbReference>
<dbReference type="Gene3D" id="1.10.1740.10">
    <property type="match status" value="1"/>
</dbReference>
<dbReference type="InterPro" id="IPR014284">
    <property type="entry name" value="RNA_pol_sigma-70_dom"/>
</dbReference>
<dbReference type="KEGG" id="gms:SOIL9_39960"/>
<dbReference type="Pfam" id="PF04542">
    <property type="entry name" value="Sigma70_r2"/>
    <property type="match status" value="1"/>
</dbReference>
<dbReference type="InterPro" id="IPR039425">
    <property type="entry name" value="RNA_pol_sigma-70-like"/>
</dbReference>
<feature type="domain" description="RNA polymerase sigma-70 region 2" evidence="5">
    <location>
        <begin position="47"/>
        <end position="109"/>
    </location>
</feature>
<evidence type="ECO:0000256" key="3">
    <source>
        <dbReference type="ARBA" id="ARBA00023082"/>
    </source>
</evidence>
<dbReference type="InterPro" id="IPR013249">
    <property type="entry name" value="RNA_pol_sigma70_r4_t2"/>
</dbReference>
<evidence type="ECO:0000256" key="2">
    <source>
        <dbReference type="ARBA" id="ARBA00023015"/>
    </source>
</evidence>
<feature type="domain" description="RNA polymerase sigma factor 70 region 4 type 2" evidence="6">
    <location>
        <begin position="142"/>
        <end position="192"/>
    </location>
</feature>
<protein>
    <recommendedName>
        <fullName evidence="9">ECF RNA polymerase sigma factor SigE</fullName>
    </recommendedName>
</protein>
<dbReference type="Gene3D" id="1.10.10.10">
    <property type="entry name" value="Winged helix-like DNA-binding domain superfamily/Winged helix DNA-binding domain"/>
    <property type="match status" value="1"/>
</dbReference>
<dbReference type="SUPFAM" id="SSF88659">
    <property type="entry name" value="Sigma3 and sigma4 domains of RNA polymerase sigma factors"/>
    <property type="match status" value="1"/>
</dbReference>
<dbReference type="Proteomes" id="UP000464178">
    <property type="component" value="Chromosome"/>
</dbReference>
<dbReference type="GO" id="GO:0016987">
    <property type="term" value="F:sigma factor activity"/>
    <property type="evidence" value="ECO:0007669"/>
    <property type="project" value="UniProtKB-KW"/>
</dbReference>
<name>A0A6P2CX58_9BACT</name>
<keyword evidence="8" id="KW-1185">Reference proteome</keyword>
<keyword evidence="2" id="KW-0805">Transcription regulation</keyword>
<evidence type="ECO:0000313" key="7">
    <source>
        <dbReference type="EMBL" id="VTR93718.1"/>
    </source>
</evidence>
<dbReference type="InterPro" id="IPR036388">
    <property type="entry name" value="WH-like_DNA-bd_sf"/>
</dbReference>
<evidence type="ECO:0000259" key="5">
    <source>
        <dbReference type="Pfam" id="PF04542"/>
    </source>
</evidence>
<comment type="similarity">
    <text evidence="1">Belongs to the sigma-70 factor family. ECF subfamily.</text>
</comment>
<dbReference type="RefSeq" id="WP_162668400.1">
    <property type="nucleotide sequence ID" value="NZ_LR593886.1"/>
</dbReference>
<dbReference type="InterPro" id="IPR013325">
    <property type="entry name" value="RNA_pol_sigma_r2"/>
</dbReference>
<dbReference type="GO" id="GO:0006352">
    <property type="term" value="P:DNA-templated transcription initiation"/>
    <property type="evidence" value="ECO:0007669"/>
    <property type="project" value="InterPro"/>
</dbReference>
<organism evidence="7 8">
    <name type="scientific">Gemmata massiliana</name>
    <dbReference type="NCBI Taxonomy" id="1210884"/>
    <lineage>
        <taxon>Bacteria</taxon>
        <taxon>Pseudomonadati</taxon>
        <taxon>Planctomycetota</taxon>
        <taxon>Planctomycetia</taxon>
        <taxon>Gemmatales</taxon>
        <taxon>Gemmataceae</taxon>
        <taxon>Gemmata</taxon>
    </lineage>
</organism>
<evidence type="ECO:0000313" key="8">
    <source>
        <dbReference type="Proteomes" id="UP000464178"/>
    </source>
</evidence>
<dbReference type="InterPro" id="IPR007627">
    <property type="entry name" value="RNA_pol_sigma70_r2"/>
</dbReference>
<dbReference type="SUPFAM" id="SSF88946">
    <property type="entry name" value="Sigma2 domain of RNA polymerase sigma factors"/>
    <property type="match status" value="1"/>
</dbReference>
<dbReference type="Pfam" id="PF08281">
    <property type="entry name" value="Sigma70_r4_2"/>
    <property type="match status" value="1"/>
</dbReference>
<dbReference type="NCBIfam" id="TIGR02937">
    <property type="entry name" value="sigma70-ECF"/>
    <property type="match status" value="1"/>
</dbReference>
<evidence type="ECO:0008006" key="9">
    <source>
        <dbReference type="Google" id="ProtNLM"/>
    </source>
</evidence>
<evidence type="ECO:0000259" key="6">
    <source>
        <dbReference type="Pfam" id="PF08281"/>
    </source>
</evidence>
<sequence length="724" mass="77576">MAHEPSTAILDPLRRLISRQTGNALTDAQLLENFVSRREEASFEVLVWRHGAMVLALAQRVLRDSHAAEDAFQATFLVFARKAKSIGRGEAVACWLYKVAYRIAVRLRARAVERQLGTEPADEFPAPEVPTDAEWRDLRPVLDDEIARLPEKYRAPFVLCYLEGRTNEEAATQLGCPKGTVLSRLSRGRERLRERLSRRGIALTASALAVSISRNAATATVPPTLVPTAVNAAIPFAAGKAVSELVPAHVAALTDGVLRAMTFRYVKTAALALVSLVVLGSGVTWAAFAGGNAHESGEPLVLVAESNGPPTGEAKVVPPVEPEHPAPPIQGRVTDIAKDGKSVTITSVAYEWYGRNRLPEVPEPRVVVVKLSDKTVVTYQDVGMNGAKLTRGYSAYVEFVAGAKDVAAAISLTGTMERPMNGGAVGRVDTVADDGKSFSLEVPGYSSNPALTPNSFLPYHLVPPLQRDRASKIDVPFDDKTVLSFSDVPKGGAKITPNYRVQVVYADDGRTAGKVYFEGRLDSSGREANRPDVANTVWDVWPGPNLAPVDGKPSDIAGIVMRVADGKAIVVEVPPKPSAEAPTRVAVYLTDKTAEVFRDVPLDGAKAAPGMQAQVWLADGSKDTAAKVTYTGTTPDRWTIVTGKVVTVAKDGKSFTVESPPPKRGDAGKRTEVKLVSLTKVTFNGVGPGEAKVTEGLNVYARMLDDYPDTAAGITFTKDGFTPR</sequence>
<dbReference type="AlphaFoldDB" id="A0A6P2CX58"/>
<dbReference type="EMBL" id="LR593886">
    <property type="protein sequence ID" value="VTR93718.1"/>
    <property type="molecule type" value="Genomic_DNA"/>
</dbReference>
<proteinExistence type="inferred from homology"/>
<accession>A0A6P2CX58</accession>
<dbReference type="GO" id="GO:0003677">
    <property type="term" value="F:DNA binding"/>
    <property type="evidence" value="ECO:0007669"/>
    <property type="project" value="InterPro"/>
</dbReference>
<reference evidence="7 8" key="1">
    <citation type="submission" date="2019-05" db="EMBL/GenBank/DDBJ databases">
        <authorList>
            <consortium name="Science for Life Laboratories"/>
        </authorList>
    </citation>
    <scope>NUCLEOTIDE SEQUENCE [LARGE SCALE GENOMIC DNA]</scope>
    <source>
        <strain evidence="7">Soil9</strain>
    </source>
</reference>
<dbReference type="InterPro" id="IPR013324">
    <property type="entry name" value="RNA_pol_sigma_r3/r4-like"/>
</dbReference>
<gene>
    <name evidence="7" type="ORF">SOIL9_39960</name>
</gene>
<evidence type="ECO:0000256" key="1">
    <source>
        <dbReference type="ARBA" id="ARBA00010641"/>
    </source>
</evidence>
<dbReference type="CDD" id="cd06171">
    <property type="entry name" value="Sigma70_r4"/>
    <property type="match status" value="1"/>
</dbReference>